<dbReference type="OrthoDB" id="3068883at2759"/>
<name>A0A8H6TE65_MYCCL</name>
<feature type="region of interest" description="Disordered" evidence="1">
    <location>
        <begin position="172"/>
        <end position="231"/>
    </location>
</feature>
<gene>
    <name evidence="2" type="ORF">HMN09_00573200</name>
</gene>
<reference evidence="2" key="1">
    <citation type="submission" date="2020-05" db="EMBL/GenBank/DDBJ databases">
        <title>Mycena genomes resolve the evolution of fungal bioluminescence.</title>
        <authorList>
            <person name="Tsai I.J."/>
        </authorList>
    </citation>
    <scope>NUCLEOTIDE SEQUENCE</scope>
    <source>
        <strain evidence="2">110903Hualien_Pintung</strain>
    </source>
</reference>
<keyword evidence="3" id="KW-1185">Reference proteome</keyword>
<evidence type="ECO:0000256" key="1">
    <source>
        <dbReference type="SAM" id="MobiDB-lite"/>
    </source>
</evidence>
<evidence type="ECO:0000313" key="2">
    <source>
        <dbReference type="EMBL" id="KAF7314140.1"/>
    </source>
</evidence>
<protein>
    <submittedName>
        <fullName evidence="2">Uncharacterized protein</fullName>
    </submittedName>
</protein>
<feature type="region of interest" description="Disordered" evidence="1">
    <location>
        <begin position="125"/>
        <end position="158"/>
    </location>
</feature>
<proteinExistence type="predicted"/>
<comment type="caution">
    <text evidence="2">The sequence shown here is derived from an EMBL/GenBank/DDBJ whole genome shotgun (WGS) entry which is preliminary data.</text>
</comment>
<evidence type="ECO:0000313" key="3">
    <source>
        <dbReference type="Proteomes" id="UP000613580"/>
    </source>
</evidence>
<feature type="compositionally biased region" description="Low complexity" evidence="1">
    <location>
        <begin position="174"/>
        <end position="188"/>
    </location>
</feature>
<sequence>MLRTLLCGCIRLDADALDRDVIPDERRRLLGGAARTQSQPGADADEQEQVLVDRLEAIVRGASRKMVNVYSRKPFKLTSSSGRTPSPDACPRCAANANTPLQWQHAPPSPLLLPVSVSVSPSARMRPALTPHNTMTMRRSTSSTSSAPSQSESPEPPFMHVARSSALVHWDTASSSSSSSTPSVSRSSSFRRGHAHTQGHTGTRVGSPLGRQAYPSGTASGSGRPEMGNST</sequence>
<organism evidence="2 3">
    <name type="scientific">Mycena chlorophos</name>
    <name type="common">Agaric fungus</name>
    <name type="synonym">Agaricus chlorophos</name>
    <dbReference type="NCBI Taxonomy" id="658473"/>
    <lineage>
        <taxon>Eukaryota</taxon>
        <taxon>Fungi</taxon>
        <taxon>Dikarya</taxon>
        <taxon>Basidiomycota</taxon>
        <taxon>Agaricomycotina</taxon>
        <taxon>Agaricomycetes</taxon>
        <taxon>Agaricomycetidae</taxon>
        <taxon>Agaricales</taxon>
        <taxon>Marasmiineae</taxon>
        <taxon>Mycenaceae</taxon>
        <taxon>Mycena</taxon>
    </lineage>
</organism>
<dbReference type="AlphaFoldDB" id="A0A8H6TE65"/>
<dbReference type="EMBL" id="JACAZE010000006">
    <property type="protein sequence ID" value="KAF7314140.1"/>
    <property type="molecule type" value="Genomic_DNA"/>
</dbReference>
<accession>A0A8H6TE65</accession>
<dbReference type="Proteomes" id="UP000613580">
    <property type="component" value="Unassembled WGS sequence"/>
</dbReference>
<feature type="compositionally biased region" description="Low complexity" evidence="1">
    <location>
        <begin position="134"/>
        <end position="153"/>
    </location>
</feature>